<dbReference type="AlphaFoldDB" id="A0A068VB48"/>
<gene>
    <name evidence="1" type="ORF">GSCOC_T00019488001</name>
</gene>
<dbReference type="Gramene" id="CDP16898">
    <property type="protein sequence ID" value="CDP16898"/>
    <property type="gene ID" value="GSCOC_T00019488001"/>
</dbReference>
<reference evidence="2" key="1">
    <citation type="journal article" date="2014" name="Science">
        <title>The coffee genome provides insight into the convergent evolution of caffeine biosynthesis.</title>
        <authorList>
            <person name="Denoeud F."/>
            <person name="Carretero-Paulet L."/>
            <person name="Dereeper A."/>
            <person name="Droc G."/>
            <person name="Guyot R."/>
            <person name="Pietrella M."/>
            <person name="Zheng C."/>
            <person name="Alberti A."/>
            <person name="Anthony F."/>
            <person name="Aprea G."/>
            <person name="Aury J.M."/>
            <person name="Bento P."/>
            <person name="Bernard M."/>
            <person name="Bocs S."/>
            <person name="Campa C."/>
            <person name="Cenci A."/>
            <person name="Combes M.C."/>
            <person name="Crouzillat D."/>
            <person name="Da Silva C."/>
            <person name="Daddiego L."/>
            <person name="De Bellis F."/>
            <person name="Dussert S."/>
            <person name="Garsmeur O."/>
            <person name="Gayraud T."/>
            <person name="Guignon V."/>
            <person name="Jahn K."/>
            <person name="Jamilloux V."/>
            <person name="Joet T."/>
            <person name="Labadie K."/>
            <person name="Lan T."/>
            <person name="Leclercq J."/>
            <person name="Lepelley M."/>
            <person name="Leroy T."/>
            <person name="Li L.T."/>
            <person name="Librado P."/>
            <person name="Lopez L."/>
            <person name="Munoz A."/>
            <person name="Noel B."/>
            <person name="Pallavicini A."/>
            <person name="Perrotta G."/>
            <person name="Poncet V."/>
            <person name="Pot D."/>
            <person name="Priyono X."/>
            <person name="Rigoreau M."/>
            <person name="Rouard M."/>
            <person name="Rozas J."/>
            <person name="Tranchant-Dubreuil C."/>
            <person name="VanBuren R."/>
            <person name="Zhang Q."/>
            <person name="Andrade A.C."/>
            <person name="Argout X."/>
            <person name="Bertrand B."/>
            <person name="de Kochko A."/>
            <person name="Graziosi G."/>
            <person name="Henry R.J."/>
            <person name="Jayarama X."/>
            <person name="Ming R."/>
            <person name="Nagai C."/>
            <person name="Rounsley S."/>
            <person name="Sankoff D."/>
            <person name="Giuliano G."/>
            <person name="Albert V.A."/>
            <person name="Wincker P."/>
            <person name="Lashermes P."/>
        </authorList>
    </citation>
    <scope>NUCLEOTIDE SEQUENCE [LARGE SCALE GENOMIC DNA]</scope>
    <source>
        <strain evidence="2">cv. DH200-94</strain>
    </source>
</reference>
<protein>
    <submittedName>
        <fullName evidence="1">Uncharacterized protein</fullName>
    </submittedName>
</protein>
<accession>A0A068VB48</accession>
<evidence type="ECO:0000313" key="1">
    <source>
        <dbReference type="EMBL" id="CDP16898.1"/>
    </source>
</evidence>
<dbReference type="EMBL" id="HG739223">
    <property type="protein sequence ID" value="CDP16898.1"/>
    <property type="molecule type" value="Genomic_DNA"/>
</dbReference>
<proteinExistence type="predicted"/>
<name>A0A068VB48_COFCA</name>
<dbReference type="InParanoid" id="A0A068VB48"/>
<dbReference type="Proteomes" id="UP000295252">
    <property type="component" value="Chromosome III"/>
</dbReference>
<keyword evidence="2" id="KW-1185">Reference proteome</keyword>
<evidence type="ECO:0000313" key="2">
    <source>
        <dbReference type="Proteomes" id="UP000295252"/>
    </source>
</evidence>
<sequence length="88" mass="9681">MFNSGIWPLPKFSRKAIVTSVANSCLQNSAKLDGSSWPRPQYRTIPAASEVPISEAINNRNVIAENSGCKEAAIFFSFFSVIFAALLW</sequence>
<organism evidence="1 2">
    <name type="scientific">Coffea canephora</name>
    <name type="common">Robusta coffee</name>
    <dbReference type="NCBI Taxonomy" id="49390"/>
    <lineage>
        <taxon>Eukaryota</taxon>
        <taxon>Viridiplantae</taxon>
        <taxon>Streptophyta</taxon>
        <taxon>Embryophyta</taxon>
        <taxon>Tracheophyta</taxon>
        <taxon>Spermatophyta</taxon>
        <taxon>Magnoliopsida</taxon>
        <taxon>eudicotyledons</taxon>
        <taxon>Gunneridae</taxon>
        <taxon>Pentapetalae</taxon>
        <taxon>asterids</taxon>
        <taxon>lamiids</taxon>
        <taxon>Gentianales</taxon>
        <taxon>Rubiaceae</taxon>
        <taxon>Ixoroideae</taxon>
        <taxon>Gardenieae complex</taxon>
        <taxon>Bertiereae - Coffeeae clade</taxon>
        <taxon>Coffeeae</taxon>
        <taxon>Coffea</taxon>
    </lineage>
</organism>